<proteinExistence type="predicted"/>
<dbReference type="Gene3D" id="1.10.260.40">
    <property type="entry name" value="lambda repressor-like DNA-binding domains"/>
    <property type="match status" value="1"/>
</dbReference>
<evidence type="ECO:0000313" key="2">
    <source>
        <dbReference type="EMBL" id="PWJ41092.1"/>
    </source>
</evidence>
<evidence type="ECO:0000313" key="3">
    <source>
        <dbReference type="Proteomes" id="UP000245535"/>
    </source>
</evidence>
<dbReference type="SUPFAM" id="SSF47413">
    <property type="entry name" value="lambda repressor-like DNA-binding domains"/>
    <property type="match status" value="1"/>
</dbReference>
<accession>A0A315Z807</accession>
<protein>
    <submittedName>
        <fullName evidence="2">Helix-turn-helix protein</fullName>
    </submittedName>
</protein>
<name>A0A315Z807_SEDFL</name>
<dbReference type="PROSITE" id="PS50943">
    <property type="entry name" value="HTH_CROC1"/>
    <property type="match status" value="1"/>
</dbReference>
<feature type="domain" description="HTH cro/C1-type" evidence="1">
    <location>
        <begin position="11"/>
        <end position="64"/>
    </location>
</feature>
<dbReference type="GO" id="GO:0003677">
    <property type="term" value="F:DNA binding"/>
    <property type="evidence" value="ECO:0007669"/>
    <property type="project" value="InterPro"/>
</dbReference>
<dbReference type="EMBL" id="QGDO01000004">
    <property type="protein sequence ID" value="PWJ41092.1"/>
    <property type="molecule type" value="Genomic_DNA"/>
</dbReference>
<dbReference type="AlphaFoldDB" id="A0A315Z807"/>
<dbReference type="Proteomes" id="UP000245535">
    <property type="component" value="Unassembled WGS sequence"/>
</dbReference>
<dbReference type="OrthoDB" id="9814553at2"/>
<comment type="caution">
    <text evidence="2">The sequence shown here is derived from an EMBL/GenBank/DDBJ whole genome shotgun (WGS) entry which is preliminary data.</text>
</comment>
<keyword evidence="3" id="KW-1185">Reference proteome</keyword>
<dbReference type="InterPro" id="IPR010982">
    <property type="entry name" value="Lambda_DNA-bd_dom_sf"/>
</dbReference>
<dbReference type="Pfam" id="PF01381">
    <property type="entry name" value="HTH_3"/>
    <property type="match status" value="1"/>
</dbReference>
<organism evidence="2 3">
    <name type="scientific">Sediminitomix flava</name>
    <dbReference type="NCBI Taxonomy" id="379075"/>
    <lineage>
        <taxon>Bacteria</taxon>
        <taxon>Pseudomonadati</taxon>
        <taxon>Bacteroidota</taxon>
        <taxon>Cytophagia</taxon>
        <taxon>Cytophagales</taxon>
        <taxon>Flammeovirgaceae</taxon>
        <taxon>Sediminitomix</taxon>
    </lineage>
</organism>
<evidence type="ECO:0000259" key="1">
    <source>
        <dbReference type="PROSITE" id="PS50943"/>
    </source>
</evidence>
<dbReference type="CDD" id="cd00093">
    <property type="entry name" value="HTH_XRE"/>
    <property type="match status" value="1"/>
</dbReference>
<sequence>MNLGNIYGDRFKAIRKRIKINQTDFAKKLNTSQSNISLIEKGERVPPLDLIHELFNIGVTSDYILHGVEPILEEDVKKRKDENAKEFDSRIEEERRKYRDKIFELHRDEILMVATTLPSNEQDEYIQSQIDRYIEESLSSETFEKKNSFIQQLIRNTPKLRELYDHKSFIASIVSALNEYIHCLDMEYLYLETQLYPDDLNNVNYSEIVKKALNIYKVNTSNIALENTIDQLSTTVKLLNDYLPVKELHDRTDLDMWGYILHYYETNVKEKEDRK</sequence>
<dbReference type="RefSeq" id="WP_109620136.1">
    <property type="nucleotide sequence ID" value="NZ_QGDO01000004.1"/>
</dbReference>
<dbReference type="SMART" id="SM00530">
    <property type="entry name" value="HTH_XRE"/>
    <property type="match status" value="1"/>
</dbReference>
<reference evidence="2 3" key="1">
    <citation type="submission" date="2018-03" db="EMBL/GenBank/DDBJ databases">
        <title>Genomic Encyclopedia of Archaeal and Bacterial Type Strains, Phase II (KMG-II): from individual species to whole genera.</title>
        <authorList>
            <person name="Goeker M."/>
        </authorList>
    </citation>
    <scope>NUCLEOTIDE SEQUENCE [LARGE SCALE GENOMIC DNA]</scope>
    <source>
        <strain evidence="2 3">DSM 28229</strain>
    </source>
</reference>
<dbReference type="InterPro" id="IPR001387">
    <property type="entry name" value="Cro/C1-type_HTH"/>
</dbReference>
<gene>
    <name evidence="2" type="ORF">BC781_104367</name>
</gene>